<name>A0A0N0P768_LEPSE</name>
<dbReference type="PROSITE" id="PS50109">
    <property type="entry name" value="HIS_KIN"/>
    <property type="match status" value="1"/>
</dbReference>
<keyword evidence="1" id="KW-0067">ATP-binding</keyword>
<dbReference type="Proteomes" id="UP000038009">
    <property type="component" value="Unassembled WGS sequence"/>
</dbReference>
<dbReference type="GO" id="GO:0005524">
    <property type="term" value="F:ATP binding"/>
    <property type="evidence" value="ECO:0007669"/>
    <property type="project" value="UniProtKB-UniRule"/>
</dbReference>
<dbReference type="InterPro" id="IPR004358">
    <property type="entry name" value="Sig_transdc_His_kin-like_C"/>
</dbReference>
<dbReference type="GO" id="GO:0010906">
    <property type="term" value="P:regulation of glucose metabolic process"/>
    <property type="evidence" value="ECO:0007669"/>
    <property type="project" value="TreeGrafter"/>
</dbReference>
<dbReference type="InterPro" id="IPR039028">
    <property type="entry name" value="BCKD/PDK"/>
</dbReference>
<dbReference type="EMBL" id="LJSK01000066">
    <property type="protein sequence ID" value="KPI87977.1"/>
    <property type="molecule type" value="Genomic_DNA"/>
</dbReference>
<dbReference type="InterPro" id="IPR036890">
    <property type="entry name" value="HATPase_C_sf"/>
</dbReference>
<gene>
    <name evidence="3" type="ORF">ABL78_2913</name>
</gene>
<evidence type="ECO:0000259" key="2">
    <source>
        <dbReference type="PROSITE" id="PS50109"/>
    </source>
</evidence>
<dbReference type="GO" id="GO:0005759">
    <property type="term" value="C:mitochondrial matrix"/>
    <property type="evidence" value="ECO:0007669"/>
    <property type="project" value="UniProtKB-SubCell"/>
</dbReference>
<keyword evidence="1" id="KW-0496">Mitochondrion</keyword>
<dbReference type="OrthoDB" id="3264224at2759"/>
<dbReference type="VEuPathDB" id="TriTrypDB:Lsey_0066_0050"/>
<reference evidence="3 4" key="1">
    <citation type="journal article" date="2015" name="PLoS Pathog.">
        <title>Leptomonas seymouri: Adaptations to the Dixenous Life Cycle Analyzed by Genome Sequencing, Transcriptome Profiling and Co-infection with Leishmania donovani.</title>
        <authorList>
            <person name="Kraeva N."/>
            <person name="Butenko A."/>
            <person name="Hlavacova J."/>
            <person name="Kostygov A."/>
            <person name="Myskova J."/>
            <person name="Grybchuk D."/>
            <person name="Lestinova T."/>
            <person name="Votypka J."/>
            <person name="Volf P."/>
            <person name="Opperdoes F."/>
            <person name="Flegontov P."/>
            <person name="Lukes J."/>
            <person name="Yurchenko V."/>
        </authorList>
    </citation>
    <scope>NUCLEOTIDE SEQUENCE [LARGE SCALE GENOMIC DNA]</scope>
    <source>
        <strain evidence="3 4">ATCC 30220</strain>
    </source>
</reference>
<keyword evidence="4" id="KW-1185">Reference proteome</keyword>
<comment type="subcellular location">
    <subcellularLocation>
        <location evidence="1">Mitochondrion matrix</location>
    </subcellularLocation>
</comment>
<comment type="caution">
    <text evidence="3">The sequence shown here is derived from an EMBL/GenBank/DDBJ whole genome shotgun (WGS) entry which is preliminary data.</text>
</comment>
<feature type="domain" description="Histidine kinase" evidence="2">
    <location>
        <begin position="356"/>
        <end position="466"/>
    </location>
</feature>
<dbReference type="AlphaFoldDB" id="A0A0N0P768"/>
<evidence type="ECO:0000256" key="1">
    <source>
        <dbReference type="RuleBase" id="RU366032"/>
    </source>
</evidence>
<protein>
    <recommendedName>
        <fullName evidence="1">Protein-serine/threonine kinase</fullName>
        <ecNumber evidence="1">2.7.11.-</ecNumber>
    </recommendedName>
</protein>
<comment type="similarity">
    <text evidence="1">Belongs to the PDK/BCKDK protein kinase family.</text>
</comment>
<dbReference type="InterPro" id="IPR003594">
    <property type="entry name" value="HATPase_dom"/>
</dbReference>
<evidence type="ECO:0000313" key="4">
    <source>
        <dbReference type="Proteomes" id="UP000038009"/>
    </source>
</evidence>
<keyword evidence="1" id="KW-0547">Nucleotide-binding</keyword>
<dbReference type="PANTHER" id="PTHR11947:SF19">
    <property type="entry name" value="PROTEIN-SERINE_THREONINE KINASE"/>
    <property type="match status" value="1"/>
</dbReference>
<sequence>MQGFAANARRKPICDMSTLQKYLSLPQTPMELPAMCRVHAAKAESGLVNQLVREMAVRTSRCYQAFSEPVIQKALRKPHAERLRWVKTFVLREFNYCVALHRSVESATELISMQGAYSGPSASISLLDSAVADNFYDDSSLPPYEDDVHRLQEEGDDISLSAGPSPLAGATESGLRSHRRLTNRELTHREVECILESWSEGNTTMPLATVLRLLQPHQSLLDVIVNETTVRSDELNGWLLRFCRRRVAWRVIHEYLLHLITPNETKQVICSDASVEAIVQQAGNAVVEIFSDLVENGSVHSLELNVEENARILTEIPTGTLISSSTSQRSCPCDATDTQRVEPRPSTVIYSIEGHLLYVFREMFKNASVATLRLRPDINISVHYAMDDKWVVLDFVDQAGGISPEHFKNIWKFGWTTSEHYESHLGGFGVGLSTSKVYMDMCGGSIDLYCTPRQGTTVRVRFPKAPVEILVPDSTLPPVPPS</sequence>
<proteinExistence type="inferred from homology"/>
<evidence type="ECO:0000313" key="3">
    <source>
        <dbReference type="EMBL" id="KPI87977.1"/>
    </source>
</evidence>
<dbReference type="EC" id="2.7.11.-" evidence="1"/>
<dbReference type="OMA" id="VAWRVIH"/>
<dbReference type="PRINTS" id="PR00344">
    <property type="entry name" value="BCTRLSENSOR"/>
</dbReference>
<keyword evidence="1" id="KW-0808">Transferase</keyword>
<dbReference type="SMART" id="SM00387">
    <property type="entry name" value="HATPase_c"/>
    <property type="match status" value="1"/>
</dbReference>
<keyword evidence="1" id="KW-0418">Kinase</keyword>
<dbReference type="GO" id="GO:0004740">
    <property type="term" value="F:pyruvate dehydrogenase (acetyl-transferring) kinase activity"/>
    <property type="evidence" value="ECO:0007669"/>
    <property type="project" value="TreeGrafter"/>
</dbReference>
<dbReference type="SUPFAM" id="SSF55874">
    <property type="entry name" value="ATPase domain of HSP90 chaperone/DNA topoisomerase II/histidine kinase"/>
    <property type="match status" value="1"/>
</dbReference>
<dbReference type="Gene3D" id="3.30.565.10">
    <property type="entry name" value="Histidine kinase-like ATPase, C-terminal domain"/>
    <property type="match status" value="1"/>
</dbReference>
<accession>A0A0N0P768</accession>
<dbReference type="Pfam" id="PF02518">
    <property type="entry name" value="HATPase_c"/>
    <property type="match status" value="1"/>
</dbReference>
<organism evidence="3 4">
    <name type="scientific">Leptomonas seymouri</name>
    <dbReference type="NCBI Taxonomy" id="5684"/>
    <lineage>
        <taxon>Eukaryota</taxon>
        <taxon>Discoba</taxon>
        <taxon>Euglenozoa</taxon>
        <taxon>Kinetoplastea</taxon>
        <taxon>Metakinetoplastina</taxon>
        <taxon>Trypanosomatida</taxon>
        <taxon>Trypanosomatidae</taxon>
        <taxon>Leishmaniinae</taxon>
        <taxon>Leptomonas</taxon>
    </lineage>
</organism>
<dbReference type="PANTHER" id="PTHR11947">
    <property type="entry name" value="PYRUVATE DEHYDROGENASE KINASE"/>
    <property type="match status" value="1"/>
</dbReference>
<dbReference type="InterPro" id="IPR005467">
    <property type="entry name" value="His_kinase_dom"/>
</dbReference>